<organism evidence="2 3">
    <name type="scientific">Mucilaginibacter corticis</name>
    <dbReference type="NCBI Taxonomy" id="2597670"/>
    <lineage>
        <taxon>Bacteria</taxon>
        <taxon>Pseudomonadati</taxon>
        <taxon>Bacteroidota</taxon>
        <taxon>Sphingobacteriia</taxon>
        <taxon>Sphingobacteriales</taxon>
        <taxon>Sphingobacteriaceae</taxon>
        <taxon>Mucilaginibacter</taxon>
    </lineage>
</organism>
<dbReference type="SMART" id="SM00530">
    <property type="entry name" value="HTH_XRE"/>
    <property type="match status" value="1"/>
</dbReference>
<evidence type="ECO:0000313" key="3">
    <source>
        <dbReference type="Proteomes" id="UP000318733"/>
    </source>
</evidence>
<dbReference type="CDD" id="cd00093">
    <property type="entry name" value="HTH_XRE"/>
    <property type="match status" value="1"/>
</dbReference>
<dbReference type="InterPro" id="IPR001387">
    <property type="entry name" value="Cro/C1-type_HTH"/>
</dbReference>
<evidence type="ECO:0000259" key="1">
    <source>
        <dbReference type="PROSITE" id="PS50943"/>
    </source>
</evidence>
<dbReference type="Gene3D" id="1.10.260.40">
    <property type="entry name" value="lambda repressor-like DNA-binding domains"/>
    <property type="match status" value="1"/>
</dbReference>
<reference evidence="2 3" key="1">
    <citation type="submission" date="2019-07" db="EMBL/GenBank/DDBJ databases">
        <authorList>
            <person name="Huq M.A."/>
        </authorList>
    </citation>
    <scope>NUCLEOTIDE SEQUENCE [LARGE SCALE GENOMIC DNA]</scope>
    <source>
        <strain evidence="2 3">MAH-19</strain>
    </source>
</reference>
<dbReference type="InterPro" id="IPR010982">
    <property type="entry name" value="Lambda_DNA-bd_dom_sf"/>
</dbReference>
<feature type="domain" description="HTH cro/C1-type" evidence="1">
    <location>
        <begin position="15"/>
        <end position="69"/>
    </location>
</feature>
<gene>
    <name evidence="2" type="ORF">FO440_22765</name>
</gene>
<dbReference type="GO" id="GO:0003677">
    <property type="term" value="F:DNA binding"/>
    <property type="evidence" value="ECO:0007669"/>
    <property type="project" value="InterPro"/>
</dbReference>
<comment type="caution">
    <text evidence="2">The sequence shown here is derived from an EMBL/GenBank/DDBJ whole genome shotgun (WGS) entry which is preliminary data.</text>
</comment>
<accession>A0A556M8Z9</accession>
<dbReference type="AlphaFoldDB" id="A0A556M8Z9"/>
<dbReference type="Proteomes" id="UP000318733">
    <property type="component" value="Unassembled WGS sequence"/>
</dbReference>
<name>A0A556M8Z9_9SPHI</name>
<proteinExistence type="predicted"/>
<dbReference type="OrthoDB" id="798409at2"/>
<protein>
    <submittedName>
        <fullName evidence="2">Helix-turn-helix transcriptional regulator</fullName>
    </submittedName>
</protein>
<dbReference type="RefSeq" id="WP_144250623.1">
    <property type="nucleotide sequence ID" value="NZ_VLPK01000007.1"/>
</dbReference>
<dbReference type="Pfam" id="PF01381">
    <property type="entry name" value="HTH_3"/>
    <property type="match status" value="1"/>
</dbReference>
<evidence type="ECO:0000313" key="2">
    <source>
        <dbReference type="EMBL" id="TSJ36331.1"/>
    </source>
</evidence>
<dbReference type="SUPFAM" id="SSF47413">
    <property type="entry name" value="lambda repressor-like DNA-binding domains"/>
    <property type="match status" value="1"/>
</dbReference>
<dbReference type="EMBL" id="VLPK01000007">
    <property type="protein sequence ID" value="TSJ36331.1"/>
    <property type="molecule type" value="Genomic_DNA"/>
</dbReference>
<dbReference type="PROSITE" id="PS50943">
    <property type="entry name" value="HTH_CROC1"/>
    <property type="match status" value="1"/>
</dbReference>
<keyword evidence="3" id="KW-1185">Reference proteome</keyword>
<sequence>METILFKVEKVLRNIRARRCEMNLTQYDMADKLSMSQHGYGKIENGFSQLSIERFMAIAEALDTPFTHFIDV</sequence>